<dbReference type="InterPro" id="IPR016024">
    <property type="entry name" value="ARM-type_fold"/>
</dbReference>
<dbReference type="PANTHER" id="PTHR46270:SF2">
    <property type="entry name" value="TIR DOMAIN-CONTAINING PROTEIN"/>
    <property type="match status" value="1"/>
</dbReference>
<feature type="compositionally biased region" description="Basic and acidic residues" evidence="1">
    <location>
        <begin position="410"/>
        <end position="419"/>
    </location>
</feature>
<dbReference type="EMBL" id="CAJFCJ010000084">
    <property type="protein sequence ID" value="CAD5126792.1"/>
    <property type="molecule type" value="Genomic_DNA"/>
</dbReference>
<accession>A0A7I8WFE8</accession>
<dbReference type="Proteomes" id="UP000549394">
    <property type="component" value="Unassembled WGS sequence"/>
</dbReference>
<dbReference type="InterPro" id="IPR011989">
    <property type="entry name" value="ARM-like"/>
</dbReference>
<evidence type="ECO:0000256" key="1">
    <source>
        <dbReference type="SAM" id="MobiDB-lite"/>
    </source>
</evidence>
<feature type="region of interest" description="Disordered" evidence="1">
    <location>
        <begin position="398"/>
        <end position="419"/>
    </location>
</feature>
<gene>
    <name evidence="2" type="ORF">DGYR_LOCUS14018</name>
</gene>
<dbReference type="Gene3D" id="1.25.10.10">
    <property type="entry name" value="Leucine-rich Repeat Variant"/>
    <property type="match status" value="1"/>
</dbReference>
<sequence>MASNTLSDIYNFAKPEYISGLRSSLLFNPFTEMKIEIVKKIIKKKMKDSKTMRIDEWLDEKSEYRNDIFLTMIMTYRLKHEDRKQIMSDLDVVKDIPKLFIYAHETILSSDSKAVFSPLRDILNIVWNGSHCSAKFGRKCYNDGVVKLIVKKLLTNWRFSSTSVSDKTFDLNKKERRRLLVGYLSILNNILRLNDDLRKPIRNLGCVEVICKLKENIINDPKKSSDTACLTILSYLIIHEDEIEMIKMKEENVLYLESNLESSLQSAEHFDTVKGLLSDSLIAINHLAVNDENKILMIRYIPLLSDTVQKALTGDEQELAIRCLKTLILSMNCKKVLKQKKYIIIIKRAAEKGMNSTVKELAKTLLTEIEKQAVMPTKAPPECAQKDPEERLMLKRKQPLTRGFISKKKCSPEENVKKK</sequence>
<dbReference type="SUPFAM" id="SSF48371">
    <property type="entry name" value="ARM repeat"/>
    <property type="match status" value="1"/>
</dbReference>
<proteinExistence type="predicted"/>
<organism evidence="2 3">
    <name type="scientific">Dimorphilus gyrociliatus</name>
    <dbReference type="NCBI Taxonomy" id="2664684"/>
    <lineage>
        <taxon>Eukaryota</taxon>
        <taxon>Metazoa</taxon>
        <taxon>Spiralia</taxon>
        <taxon>Lophotrochozoa</taxon>
        <taxon>Annelida</taxon>
        <taxon>Polychaeta</taxon>
        <taxon>Polychaeta incertae sedis</taxon>
        <taxon>Dinophilidae</taxon>
        <taxon>Dimorphilus</taxon>
    </lineage>
</organism>
<name>A0A7I8WFE8_9ANNE</name>
<protein>
    <submittedName>
        <fullName evidence="2">Uncharacterized protein</fullName>
    </submittedName>
</protein>
<keyword evidence="3" id="KW-1185">Reference proteome</keyword>
<dbReference type="PANTHER" id="PTHR46270">
    <property type="entry name" value="ARMADILLO-TYPE FOLD-RELATED"/>
    <property type="match status" value="1"/>
</dbReference>
<comment type="caution">
    <text evidence="2">The sequence shown here is derived from an EMBL/GenBank/DDBJ whole genome shotgun (WGS) entry which is preliminary data.</text>
</comment>
<reference evidence="2 3" key="1">
    <citation type="submission" date="2020-08" db="EMBL/GenBank/DDBJ databases">
        <authorList>
            <person name="Hejnol A."/>
        </authorList>
    </citation>
    <scope>NUCLEOTIDE SEQUENCE [LARGE SCALE GENOMIC DNA]</scope>
</reference>
<evidence type="ECO:0000313" key="2">
    <source>
        <dbReference type="EMBL" id="CAD5126792.1"/>
    </source>
</evidence>
<feature type="compositionally biased region" description="Basic residues" evidence="1">
    <location>
        <begin position="398"/>
        <end position="409"/>
    </location>
</feature>
<evidence type="ECO:0000313" key="3">
    <source>
        <dbReference type="Proteomes" id="UP000549394"/>
    </source>
</evidence>
<dbReference type="AlphaFoldDB" id="A0A7I8WFE8"/>